<dbReference type="Proteomes" id="UP000242457">
    <property type="component" value="Unassembled WGS sequence"/>
</dbReference>
<accession>A0A2A3ETG8</accession>
<reference evidence="1 2" key="1">
    <citation type="submission" date="2014-07" db="EMBL/GenBank/DDBJ databases">
        <title>Genomic and transcriptomic analysis on Apis cerana provide comprehensive insights into honey bee biology.</title>
        <authorList>
            <person name="Diao Q."/>
            <person name="Sun L."/>
            <person name="Zheng H."/>
            <person name="Zheng H."/>
            <person name="Xu S."/>
            <person name="Wang S."/>
            <person name="Zeng Z."/>
            <person name="Hu F."/>
            <person name="Su S."/>
            <person name="Wu J."/>
        </authorList>
    </citation>
    <scope>NUCLEOTIDE SEQUENCE [LARGE SCALE GENOMIC DNA]</scope>
    <source>
        <tissue evidence="1">Pupae without intestine</tissue>
    </source>
</reference>
<evidence type="ECO:0000313" key="2">
    <source>
        <dbReference type="Proteomes" id="UP000242457"/>
    </source>
</evidence>
<keyword evidence="2" id="KW-1185">Reference proteome</keyword>
<sequence>MNSKSDSILSILQNNIGFYIGSTISDSDINGIGEETMTTRDRVQLSSKHTGSFLVGPMVIRVYPDGRPVPEDLMRPLPRDEDMEEFRHSRIPSFEKIETNKDIFFEKQLKESTFIEPNNHGLPQEKIVHHRNNHSLFKRRLPQEVIVKHKIRNNENGMFSENFPLKKLELEMCK</sequence>
<dbReference type="OrthoDB" id="6359856at2759"/>
<gene>
    <name evidence="1" type="ORF">APICC_07257</name>
</gene>
<organism evidence="1 2">
    <name type="scientific">Apis cerana cerana</name>
    <name type="common">Oriental honeybee</name>
    <dbReference type="NCBI Taxonomy" id="94128"/>
    <lineage>
        <taxon>Eukaryota</taxon>
        <taxon>Metazoa</taxon>
        <taxon>Ecdysozoa</taxon>
        <taxon>Arthropoda</taxon>
        <taxon>Hexapoda</taxon>
        <taxon>Insecta</taxon>
        <taxon>Pterygota</taxon>
        <taxon>Neoptera</taxon>
        <taxon>Endopterygota</taxon>
        <taxon>Hymenoptera</taxon>
        <taxon>Apocrita</taxon>
        <taxon>Aculeata</taxon>
        <taxon>Apoidea</taxon>
        <taxon>Anthophila</taxon>
        <taxon>Apidae</taxon>
        <taxon>Apis</taxon>
    </lineage>
</organism>
<dbReference type="AlphaFoldDB" id="A0A2A3ETG8"/>
<protein>
    <submittedName>
        <fullName evidence="1">Rhythmically expressed protein</fullName>
    </submittedName>
</protein>
<proteinExistence type="predicted"/>
<dbReference type="EMBL" id="KZ288191">
    <property type="protein sequence ID" value="PBC34506.1"/>
    <property type="molecule type" value="Genomic_DNA"/>
</dbReference>
<evidence type="ECO:0000313" key="1">
    <source>
        <dbReference type="EMBL" id="PBC34506.1"/>
    </source>
</evidence>
<name>A0A2A3ETG8_APICC</name>